<dbReference type="Proteomes" id="UP000217265">
    <property type="component" value="Chromosome"/>
</dbReference>
<keyword evidence="2" id="KW-1185">Reference proteome</keyword>
<protein>
    <recommendedName>
        <fullName evidence="3">CobW/HypB/UreG nucleotide-binding domain-containing protein</fullName>
    </recommendedName>
</protein>
<dbReference type="AlphaFoldDB" id="A0A290Q819"/>
<dbReference type="EMBL" id="CP023344">
    <property type="protein sequence ID" value="ATC64583.1"/>
    <property type="molecule type" value="Genomic_DNA"/>
</dbReference>
<proteinExistence type="predicted"/>
<organism evidence="1 2">
    <name type="scientific">Nibricoccus aquaticus</name>
    <dbReference type="NCBI Taxonomy" id="2576891"/>
    <lineage>
        <taxon>Bacteria</taxon>
        <taxon>Pseudomonadati</taxon>
        <taxon>Verrucomicrobiota</taxon>
        <taxon>Opitutia</taxon>
        <taxon>Opitutales</taxon>
        <taxon>Opitutaceae</taxon>
        <taxon>Nibricoccus</taxon>
    </lineage>
</organism>
<name>A0A290Q819_9BACT</name>
<evidence type="ECO:0000313" key="1">
    <source>
        <dbReference type="EMBL" id="ATC64583.1"/>
    </source>
</evidence>
<evidence type="ECO:0000313" key="2">
    <source>
        <dbReference type="Proteomes" id="UP000217265"/>
    </source>
</evidence>
<gene>
    <name evidence="1" type="ORF">CMV30_11805</name>
</gene>
<dbReference type="KEGG" id="vbh:CMV30_11805"/>
<dbReference type="OrthoDB" id="189114at2"/>
<evidence type="ECO:0008006" key="3">
    <source>
        <dbReference type="Google" id="ProtNLM"/>
    </source>
</evidence>
<sequence length="267" mass="29551">MGFVRGMNDSAKPLVYVILGASGSGRREVLADLITDGLDSDEQAVVLLAEGEAADERDAKLGRIVRWRFLGAEAGIEVPEGAIEGATHVFFVTDGRGNPVDQLEAFKPWVESSGAEMARVFTVVDCQLAEKNKALIAWYEACIHFSDVVLLTKREGVANKWMSDFQTLFKDKFYPALFEMVKGGRVKNPPLLLEPEARRMSHLFDEPDWVVDGVDAEEMIETGEDDAEEGTALNEEVEVTQAVDPYMERRLGGRRVIEIPDVAKFLG</sequence>
<reference evidence="1 2" key="1">
    <citation type="submission" date="2017-09" db="EMBL/GenBank/DDBJ databases">
        <title>Complete genome sequence of Verrucomicrobial strain HZ-65, isolated from freshwater.</title>
        <authorList>
            <person name="Choi A."/>
        </authorList>
    </citation>
    <scope>NUCLEOTIDE SEQUENCE [LARGE SCALE GENOMIC DNA]</scope>
    <source>
        <strain evidence="1 2">HZ-65</strain>
    </source>
</reference>
<accession>A0A290Q819</accession>